<evidence type="ECO:0000313" key="4">
    <source>
        <dbReference type="Proteomes" id="UP001152797"/>
    </source>
</evidence>
<evidence type="ECO:0000313" key="2">
    <source>
        <dbReference type="EMBL" id="CAI4019922.1"/>
    </source>
</evidence>
<dbReference type="EMBL" id="CAMXCT030006779">
    <property type="protein sequence ID" value="CAL4807234.1"/>
    <property type="molecule type" value="Genomic_DNA"/>
</dbReference>
<gene>
    <name evidence="2" type="ORF">C1SCF055_LOCUS44379</name>
</gene>
<dbReference type="Proteomes" id="UP001152797">
    <property type="component" value="Unassembled WGS sequence"/>
</dbReference>
<dbReference type="EMBL" id="CAMXCT010006779">
    <property type="protein sequence ID" value="CAI4019922.1"/>
    <property type="molecule type" value="Genomic_DNA"/>
</dbReference>
<keyword evidence="1" id="KW-0472">Membrane</keyword>
<reference evidence="2" key="1">
    <citation type="submission" date="2022-10" db="EMBL/GenBank/DDBJ databases">
        <authorList>
            <person name="Chen Y."/>
            <person name="Dougan E. K."/>
            <person name="Chan C."/>
            <person name="Rhodes N."/>
            <person name="Thang M."/>
        </authorList>
    </citation>
    <scope>NUCLEOTIDE SEQUENCE</scope>
</reference>
<reference evidence="3 4" key="2">
    <citation type="submission" date="2024-05" db="EMBL/GenBank/DDBJ databases">
        <authorList>
            <person name="Chen Y."/>
            <person name="Shah S."/>
            <person name="Dougan E. K."/>
            <person name="Thang M."/>
            <person name="Chan C."/>
        </authorList>
    </citation>
    <scope>NUCLEOTIDE SEQUENCE [LARGE SCALE GENOMIC DNA]</scope>
</reference>
<organism evidence="2">
    <name type="scientific">Cladocopium goreaui</name>
    <dbReference type="NCBI Taxonomy" id="2562237"/>
    <lineage>
        <taxon>Eukaryota</taxon>
        <taxon>Sar</taxon>
        <taxon>Alveolata</taxon>
        <taxon>Dinophyceae</taxon>
        <taxon>Suessiales</taxon>
        <taxon>Symbiodiniaceae</taxon>
        <taxon>Cladocopium</taxon>
    </lineage>
</organism>
<sequence>MKGRRFPSCWRKLSGWLVQLWKWPGALLPIMAAAINTASVRPVRIQRKSVFRKLRWSLWAKINGSNLATAMMLHNASP</sequence>
<keyword evidence="4" id="KW-1185">Reference proteome</keyword>
<name>A0A9P1GS96_9DINO</name>
<dbReference type="AlphaFoldDB" id="A0A9P1GS96"/>
<feature type="transmembrane region" description="Helical" evidence="1">
    <location>
        <begin position="20"/>
        <end position="43"/>
    </location>
</feature>
<keyword evidence="1" id="KW-0812">Transmembrane</keyword>
<accession>A0A9P1GS96</accession>
<evidence type="ECO:0000313" key="3">
    <source>
        <dbReference type="EMBL" id="CAL4807234.1"/>
    </source>
</evidence>
<evidence type="ECO:0000256" key="1">
    <source>
        <dbReference type="SAM" id="Phobius"/>
    </source>
</evidence>
<dbReference type="EMBL" id="CAMXCT020006779">
    <property type="protein sequence ID" value="CAL1173297.1"/>
    <property type="molecule type" value="Genomic_DNA"/>
</dbReference>
<proteinExistence type="predicted"/>
<keyword evidence="1" id="KW-1133">Transmembrane helix</keyword>
<comment type="caution">
    <text evidence="2">The sequence shown here is derived from an EMBL/GenBank/DDBJ whole genome shotgun (WGS) entry which is preliminary data.</text>
</comment>
<protein>
    <submittedName>
        <fullName evidence="2">Uncharacterized protein</fullName>
    </submittedName>
</protein>